<proteinExistence type="predicted"/>
<evidence type="ECO:0000313" key="2">
    <source>
        <dbReference type="EMBL" id="MCM2401419.1"/>
    </source>
</evidence>
<comment type="caution">
    <text evidence="2">The sequence shown here is derived from an EMBL/GenBank/DDBJ whole genome shotgun (WGS) entry which is preliminary data.</text>
</comment>
<protein>
    <submittedName>
        <fullName evidence="2">Uncharacterized protein</fullName>
    </submittedName>
</protein>
<gene>
    <name evidence="2" type="ORF">NBH20_09650</name>
</gene>
<accession>A0ABT0V6L7</accession>
<name>A0ABT0V6L7_9HYPH</name>
<sequence length="201" mass="22303">MSEVSHWMHVDVFTVEQAAALWCGTDPAKLSPVNSFNRSEILAVKQMLYAAILTKEISADTSTNGLAIIGDHSKSLVTRASLEALARQKSLFPAFLFDTLLPFDDAAPAPSARSLTTSFPLPDPSVNRGGRPPEYDWDKFTMEIIRRANTPDGLPATQADLIRDMLQWFVETEGKEPAESAVKSRISKIYKYMDEAKKPTR</sequence>
<organism evidence="2 3">
    <name type="scientific">Ciceribacter sichuanensis</name>
    <dbReference type="NCBI Taxonomy" id="2949647"/>
    <lineage>
        <taxon>Bacteria</taxon>
        <taxon>Pseudomonadati</taxon>
        <taxon>Pseudomonadota</taxon>
        <taxon>Alphaproteobacteria</taxon>
        <taxon>Hyphomicrobiales</taxon>
        <taxon>Rhizobiaceae</taxon>
        <taxon>Ciceribacter</taxon>
    </lineage>
</organism>
<reference evidence="2 3" key="1">
    <citation type="submission" date="2022-06" db="EMBL/GenBank/DDBJ databases">
        <authorList>
            <person name="Sun Q."/>
        </authorList>
    </citation>
    <scope>NUCLEOTIDE SEQUENCE [LARGE SCALE GENOMIC DNA]</scope>
    <source>
        <strain evidence="2 3">S153</strain>
    </source>
</reference>
<feature type="region of interest" description="Disordered" evidence="1">
    <location>
        <begin position="112"/>
        <end position="132"/>
    </location>
</feature>
<evidence type="ECO:0000313" key="3">
    <source>
        <dbReference type="Proteomes" id="UP001155079"/>
    </source>
</evidence>
<keyword evidence="3" id="KW-1185">Reference proteome</keyword>
<dbReference type="Proteomes" id="UP001155079">
    <property type="component" value="Unassembled WGS sequence"/>
</dbReference>
<dbReference type="RefSeq" id="WP_250944892.1">
    <property type="nucleotide sequence ID" value="NZ_JAMQAY010000003.1"/>
</dbReference>
<evidence type="ECO:0000256" key="1">
    <source>
        <dbReference type="SAM" id="MobiDB-lite"/>
    </source>
</evidence>
<dbReference type="EMBL" id="JAMQAY010000003">
    <property type="protein sequence ID" value="MCM2401419.1"/>
    <property type="molecule type" value="Genomic_DNA"/>
</dbReference>